<reference evidence="1" key="1">
    <citation type="journal article" date="2015" name="Proc. Natl. Acad. Sci. U.S.A.">
        <title>Networks of energetic and metabolic interactions define dynamics in microbial communities.</title>
        <authorList>
            <person name="Embree M."/>
            <person name="Liu J.K."/>
            <person name="Al-Bassam M.M."/>
            <person name="Zengler K."/>
        </authorList>
    </citation>
    <scope>NUCLEOTIDE SEQUENCE</scope>
</reference>
<protein>
    <recommendedName>
        <fullName evidence="2">Zinc resistance-associated protein</fullName>
    </recommendedName>
</protein>
<dbReference type="InterPro" id="IPR025961">
    <property type="entry name" value="Metal_resist"/>
</dbReference>
<accession>A0A0W8G6V5</accession>
<name>A0A0W8G6V5_9ZZZZ</name>
<evidence type="ECO:0008006" key="2">
    <source>
        <dbReference type="Google" id="ProtNLM"/>
    </source>
</evidence>
<dbReference type="EMBL" id="LNQE01000171">
    <property type="protein sequence ID" value="KUG28838.1"/>
    <property type="molecule type" value="Genomic_DNA"/>
</dbReference>
<comment type="caution">
    <text evidence="1">The sequence shown here is derived from an EMBL/GenBank/DDBJ whole genome shotgun (WGS) entry which is preliminary data.</text>
</comment>
<dbReference type="Pfam" id="PF13801">
    <property type="entry name" value="Metal_resist"/>
    <property type="match status" value="1"/>
</dbReference>
<organism evidence="1">
    <name type="scientific">hydrocarbon metagenome</name>
    <dbReference type="NCBI Taxonomy" id="938273"/>
    <lineage>
        <taxon>unclassified sequences</taxon>
        <taxon>metagenomes</taxon>
        <taxon>ecological metagenomes</taxon>
    </lineage>
</organism>
<gene>
    <name evidence="1" type="ORF">ASZ90_001294</name>
</gene>
<dbReference type="AlphaFoldDB" id="A0A0W8G6V5"/>
<sequence length="155" mass="15498">MNARIFKMGLLTALLVLAASLPAMARGHGGGPGGYGGPGGCPGAMTQLSPEQQAAYQKLVQEHVAKIAPVRAALQVKKAELNAVTIDPKADQSKIAGLAKEIGTIKGQLAEEGATFRAKLVKEFGPLAMGGCGGPGGMGRGMGRGPGYGPGCGGM</sequence>
<evidence type="ECO:0000313" key="1">
    <source>
        <dbReference type="EMBL" id="KUG28838.1"/>
    </source>
</evidence>
<dbReference type="Gene3D" id="1.20.120.1490">
    <property type="match status" value="1"/>
</dbReference>
<proteinExistence type="predicted"/>